<dbReference type="PANTHER" id="PTHR12289:SF41">
    <property type="entry name" value="FAILED AXON CONNECTIONS-RELATED"/>
    <property type="match status" value="1"/>
</dbReference>
<keyword evidence="5" id="KW-0496">Mitochondrion</keyword>
<dbReference type="Proteomes" id="UP000694255">
    <property type="component" value="Unassembled WGS sequence"/>
</dbReference>
<keyword evidence="3" id="KW-1000">Mitochondrion outer membrane</keyword>
<keyword evidence="2" id="KW-0813">Transport</keyword>
<dbReference type="GO" id="GO:0015031">
    <property type="term" value="P:protein transport"/>
    <property type="evidence" value="ECO:0007669"/>
    <property type="project" value="UniProtKB-KW"/>
</dbReference>
<dbReference type="GeneID" id="73467739"/>
<accession>A0A8J5URG1</accession>
<dbReference type="OrthoDB" id="5835136at2759"/>
<name>A0A8J5URG1_9ASCO</name>
<evidence type="ECO:0000256" key="6">
    <source>
        <dbReference type="ARBA" id="ARBA00023136"/>
    </source>
</evidence>
<reference evidence="8 9" key="1">
    <citation type="journal article" date="2021" name="DNA Res.">
        <title>Genome analysis of Candida subhashii reveals its hybrid nature and dual mitochondrial genome conformations.</title>
        <authorList>
            <person name="Mixao V."/>
            <person name="Hegedusova E."/>
            <person name="Saus E."/>
            <person name="Pryszcz L.P."/>
            <person name="Cillingova A."/>
            <person name="Nosek J."/>
            <person name="Gabaldon T."/>
        </authorList>
    </citation>
    <scope>NUCLEOTIDE SEQUENCE [LARGE SCALE GENOMIC DNA]</scope>
    <source>
        <strain evidence="8 9">CBS 10753</strain>
    </source>
</reference>
<keyword evidence="4" id="KW-0653">Protein transport</keyword>
<evidence type="ECO:0000256" key="3">
    <source>
        <dbReference type="ARBA" id="ARBA00022787"/>
    </source>
</evidence>
<comment type="caution">
    <text evidence="8">The sequence shown here is derived from an EMBL/GenBank/DDBJ whole genome shotgun (WGS) entry which is preliminary data.</text>
</comment>
<proteinExistence type="predicted"/>
<dbReference type="RefSeq" id="XP_049265768.1">
    <property type="nucleotide sequence ID" value="XM_049410667.1"/>
</dbReference>
<dbReference type="InterPro" id="IPR050931">
    <property type="entry name" value="Mito_Protein_Transport_Metaxin"/>
</dbReference>
<dbReference type="GO" id="GO:0001401">
    <property type="term" value="C:SAM complex"/>
    <property type="evidence" value="ECO:0007669"/>
    <property type="project" value="InterPro"/>
</dbReference>
<keyword evidence="6" id="KW-0472">Membrane</keyword>
<sequence length="352" mass="40427">MTLQLHVWGTESKISLISPECLASSWLLCLILSPKNIPFEIIPSNNTNLSDINKLPVLIINGNEKCNGYKSIVDYLETTYPNSSNSSYINSNSLDKRYQLSNLCLINILETKLEYINQYNLYSNNQNYEKYTRKLFQYYFPFPMMYNQPMKFYNHAIEQVKLLGLNRTKTGFFGLGGGGDVEVAETEYFNDELSDNDEDEGEGEKKVVLSSLHERQLISKSKANQILAESKNSMRCLGLLNHYINEFIQTYKSFNQDTEESFGTIYSATTPSSAEILLYAYISSLISDELPDGFISSYLNSNHGEFVKFCNEQSNKYRSILQENKDKFRKPEGIEIPNLLNEIGYWIGTIKY</sequence>
<evidence type="ECO:0000256" key="1">
    <source>
        <dbReference type="ARBA" id="ARBA00004294"/>
    </source>
</evidence>
<evidence type="ECO:0000256" key="5">
    <source>
        <dbReference type="ARBA" id="ARBA00023128"/>
    </source>
</evidence>
<dbReference type="GO" id="GO:0007005">
    <property type="term" value="P:mitochondrion organization"/>
    <property type="evidence" value="ECO:0007669"/>
    <property type="project" value="TreeGrafter"/>
</dbReference>
<evidence type="ECO:0000259" key="7">
    <source>
        <dbReference type="Pfam" id="PF10568"/>
    </source>
</evidence>
<dbReference type="InterPro" id="IPR019564">
    <property type="entry name" value="Sam37/metaxin_N"/>
</dbReference>
<dbReference type="PANTHER" id="PTHR12289">
    <property type="entry name" value="METAXIN RELATED"/>
    <property type="match status" value="1"/>
</dbReference>
<protein>
    <submittedName>
        <fullName evidence="8">SAM37</fullName>
    </submittedName>
</protein>
<dbReference type="EMBL" id="JAGSYN010000049">
    <property type="protein sequence ID" value="KAG7665536.1"/>
    <property type="molecule type" value="Genomic_DNA"/>
</dbReference>
<comment type="subcellular location">
    <subcellularLocation>
        <location evidence="1">Mitochondrion outer membrane</location>
    </subcellularLocation>
</comment>
<dbReference type="Pfam" id="PF10568">
    <property type="entry name" value="Tom37"/>
    <property type="match status" value="1"/>
</dbReference>
<keyword evidence="9" id="KW-1185">Reference proteome</keyword>
<gene>
    <name evidence="8" type="ORF">J8A68_000938</name>
</gene>
<dbReference type="AlphaFoldDB" id="A0A8J5URG1"/>
<feature type="domain" description="Mitochondrial outer membrane transport complex Sam37/metaxin N-terminal" evidence="7">
    <location>
        <begin position="21"/>
        <end position="152"/>
    </location>
</feature>
<organism evidence="8 9">
    <name type="scientific">[Candida] subhashii</name>
    <dbReference type="NCBI Taxonomy" id="561895"/>
    <lineage>
        <taxon>Eukaryota</taxon>
        <taxon>Fungi</taxon>
        <taxon>Dikarya</taxon>
        <taxon>Ascomycota</taxon>
        <taxon>Saccharomycotina</taxon>
        <taxon>Pichiomycetes</taxon>
        <taxon>Debaryomycetaceae</taxon>
        <taxon>Spathaspora</taxon>
    </lineage>
</organism>
<evidence type="ECO:0000256" key="2">
    <source>
        <dbReference type="ARBA" id="ARBA00022448"/>
    </source>
</evidence>
<evidence type="ECO:0000313" key="9">
    <source>
        <dbReference type="Proteomes" id="UP000694255"/>
    </source>
</evidence>
<evidence type="ECO:0000313" key="8">
    <source>
        <dbReference type="EMBL" id="KAG7665536.1"/>
    </source>
</evidence>
<evidence type="ECO:0000256" key="4">
    <source>
        <dbReference type="ARBA" id="ARBA00022927"/>
    </source>
</evidence>